<evidence type="ECO:0000313" key="2">
    <source>
        <dbReference type="Proteomes" id="UP000033393"/>
    </source>
</evidence>
<dbReference type="PANTHER" id="PTHR47691">
    <property type="entry name" value="REGULATOR-RELATED"/>
    <property type="match status" value="1"/>
</dbReference>
<dbReference type="Pfam" id="PF13424">
    <property type="entry name" value="TPR_12"/>
    <property type="match status" value="1"/>
</dbReference>
<proteinExistence type="predicted"/>
<feature type="non-terminal residue" evidence="1">
    <location>
        <position position="1"/>
    </location>
</feature>
<dbReference type="SUPFAM" id="SSF52540">
    <property type="entry name" value="P-loop containing nucleoside triphosphate hydrolases"/>
    <property type="match status" value="1"/>
</dbReference>
<reference evidence="1 2" key="1">
    <citation type="submission" date="2015-02" db="EMBL/GenBank/DDBJ databases">
        <authorList>
            <person name="Ju K.-S."/>
            <person name="Doroghazi J.R."/>
            <person name="Metcalf W."/>
        </authorList>
    </citation>
    <scope>NUCLEOTIDE SEQUENCE [LARGE SCALE GENOMIC DNA]</scope>
    <source>
        <strain evidence="1 2">NRRL B-16140</strain>
    </source>
</reference>
<dbReference type="EMBL" id="JYJG01000010">
    <property type="protein sequence ID" value="KJK52645.1"/>
    <property type="molecule type" value="Genomic_DNA"/>
</dbReference>
<keyword evidence="2" id="KW-1185">Reference proteome</keyword>
<dbReference type="Gene3D" id="3.40.50.300">
    <property type="entry name" value="P-loop containing nucleotide triphosphate hydrolases"/>
    <property type="match status" value="1"/>
</dbReference>
<dbReference type="AlphaFoldDB" id="A0A0F0HAU7"/>
<protein>
    <submittedName>
        <fullName evidence="1">Uncharacterized protein</fullName>
    </submittedName>
</protein>
<sequence>REVRDRFPDGDLYVNLRGFDPEVAPLEPAAAAEVLLVGMGVDEVPADPDARFALLRTTMAERRLLLVLDNAASSRQVVPLLPGAAGVRVVVTSRNQLRALVSQHDATAIGLRQLDFTAARLLLAAVTGESRLDAEPEGAHALVERCAGLPIALRVVAERVARFPDTSLREFVAELDAARLDMLSDFGDVDVRSVFSWSYQALDDESARMFRLLSVHPGQDFDVGAAAALAGVPIAQARRLLERLVADHLVQSRSPGRYDLHDLLRAYSNELCHDDETAALQLTEWYVHTLVKASEQVKGVKQRVDAGEITSGVVPQRFCSAFDSMSWVRNEWDNLKAVTRAAITRGWTRLAMLVPAHLSRYLNIDTGRRPEAVELFERVITFGTAQEQAVLQVKLAALYGHCGRLEEALGVYEKALLFARESGDRRAEVVATLNMVGAYERLGRLEDALARSLDGFAMLAEFDEPYLECVARANTSLILSRLGRYAEAVDHSTAAVAIAANFGDEFTHGRIHTMHGEALAGVGRLDEAVSALEFAIEVTVKFGDRENEGEALRHLGHVLLRLDQRDAAVTAWRRAVELWRALDDSRVVELVERLRELEAGR</sequence>
<dbReference type="Gene3D" id="1.25.40.10">
    <property type="entry name" value="Tetratricopeptide repeat domain"/>
    <property type="match status" value="1"/>
</dbReference>
<dbReference type="SUPFAM" id="SSF48452">
    <property type="entry name" value="TPR-like"/>
    <property type="match status" value="1"/>
</dbReference>
<dbReference type="PATRIC" id="fig|68170.10.peg.3836"/>
<dbReference type="SMART" id="SM00028">
    <property type="entry name" value="TPR"/>
    <property type="match status" value="4"/>
</dbReference>
<dbReference type="PANTHER" id="PTHR47691:SF3">
    <property type="entry name" value="HTH-TYPE TRANSCRIPTIONAL REGULATOR RV0890C-RELATED"/>
    <property type="match status" value="1"/>
</dbReference>
<comment type="caution">
    <text evidence="1">The sequence shown here is derived from an EMBL/GenBank/DDBJ whole genome shotgun (WGS) entry which is preliminary data.</text>
</comment>
<dbReference type="RefSeq" id="WP_045309843.1">
    <property type="nucleotide sequence ID" value="NZ_JYJG01000010.1"/>
</dbReference>
<dbReference type="GO" id="GO:0043531">
    <property type="term" value="F:ADP binding"/>
    <property type="evidence" value="ECO:0007669"/>
    <property type="project" value="InterPro"/>
</dbReference>
<evidence type="ECO:0000313" key="1">
    <source>
        <dbReference type="EMBL" id="KJK52645.1"/>
    </source>
</evidence>
<gene>
    <name evidence="1" type="ORF">UK23_03300</name>
</gene>
<dbReference type="OrthoDB" id="5521887at2"/>
<dbReference type="InterPro" id="IPR019734">
    <property type="entry name" value="TPR_rpt"/>
</dbReference>
<accession>A0A0F0HAU7</accession>
<dbReference type="InterPro" id="IPR011990">
    <property type="entry name" value="TPR-like_helical_dom_sf"/>
</dbReference>
<name>A0A0F0HAU7_LENAE</name>
<organism evidence="1 2">
    <name type="scientific">Lentzea aerocolonigenes</name>
    <name type="common">Lechevalieria aerocolonigenes</name>
    <name type="synonym">Saccharothrix aerocolonigenes</name>
    <dbReference type="NCBI Taxonomy" id="68170"/>
    <lineage>
        <taxon>Bacteria</taxon>
        <taxon>Bacillati</taxon>
        <taxon>Actinomycetota</taxon>
        <taxon>Actinomycetes</taxon>
        <taxon>Pseudonocardiales</taxon>
        <taxon>Pseudonocardiaceae</taxon>
        <taxon>Lentzea</taxon>
    </lineage>
</organism>
<dbReference type="InterPro" id="IPR027417">
    <property type="entry name" value="P-loop_NTPase"/>
</dbReference>
<dbReference type="Proteomes" id="UP000033393">
    <property type="component" value="Unassembled WGS sequence"/>
</dbReference>